<feature type="compositionally biased region" description="Low complexity" evidence="1">
    <location>
        <begin position="15"/>
        <end position="30"/>
    </location>
</feature>
<evidence type="ECO:0000256" key="1">
    <source>
        <dbReference type="SAM" id="MobiDB-lite"/>
    </source>
</evidence>
<evidence type="ECO:0000313" key="2">
    <source>
        <dbReference type="EMBL" id="CAA9512935.1"/>
    </source>
</evidence>
<feature type="non-terminal residue" evidence="2">
    <location>
        <position position="55"/>
    </location>
</feature>
<proteinExistence type="predicted"/>
<dbReference type="AlphaFoldDB" id="A0A6J4T4J4"/>
<name>A0A6J4T4J4_9ACTN</name>
<dbReference type="EMBL" id="CADCVP010000280">
    <property type="protein sequence ID" value="CAA9512935.1"/>
    <property type="molecule type" value="Genomic_DNA"/>
</dbReference>
<sequence>ALLAAGTVHLEHRQAQAAPAPQARDAPPVARRADHRRRSRRLLSGAGTPARVASL</sequence>
<protein>
    <submittedName>
        <fullName evidence="2">Uncharacterized protein</fullName>
    </submittedName>
</protein>
<feature type="region of interest" description="Disordered" evidence="1">
    <location>
        <begin position="1"/>
        <end position="55"/>
    </location>
</feature>
<gene>
    <name evidence="2" type="ORF">AVDCRST_MAG69-2590</name>
</gene>
<accession>A0A6J4T4J4</accession>
<feature type="non-terminal residue" evidence="2">
    <location>
        <position position="1"/>
    </location>
</feature>
<organism evidence="2">
    <name type="scientific">uncultured Solirubrobacteraceae bacterium</name>
    <dbReference type="NCBI Taxonomy" id="1162706"/>
    <lineage>
        <taxon>Bacteria</taxon>
        <taxon>Bacillati</taxon>
        <taxon>Actinomycetota</taxon>
        <taxon>Thermoleophilia</taxon>
        <taxon>Solirubrobacterales</taxon>
        <taxon>Solirubrobacteraceae</taxon>
        <taxon>environmental samples</taxon>
    </lineage>
</organism>
<reference evidence="2" key="1">
    <citation type="submission" date="2020-02" db="EMBL/GenBank/DDBJ databases">
        <authorList>
            <person name="Meier V. D."/>
        </authorList>
    </citation>
    <scope>NUCLEOTIDE SEQUENCE</scope>
    <source>
        <strain evidence="2">AVDCRST_MAG69</strain>
    </source>
</reference>